<keyword evidence="10 13" id="KW-0862">Zinc</keyword>
<sequence length="492" mass="51230">MTRAGEVDVSGLATVDAAVEQVRLGRPVVVVDDADRENEGDVIMAAAAATPHWVGWTVRHSSGYICAPMPTELADRLGLPAMVEATEDPLRTAYSVSVDARTGVTTGISAADRSRTLQLLADPATVPGDLVRPGHVLPLRARPGGVLERNGHTEAAVDLCRAAGLPPVGMICELVDDRGELLRLPALLDLARREGLLVISIADLVAWRRAREADGTPSGAPAAVLAPAVRPRVRHVASADLPSSLGHFRVHAYVDTLTGAEHVALTADGPAGPGAATGRPVLVRVHSECLTGDALGSLRCDCGPQLDAALSRVAVEGGVVVYLRGHEGRGIGLAAKVAAYALQDAGLDTVDANTAQGLPADAREYGGAAAVLDHLGVHRVRLLTNNTEKVDGLGLGGIDVVERAPLVVGTGPDNIGYLAVKRDRMGHVLPGLPGLTGLTGDQDHDQDIDRDHDRDHDQDHDGLPEPVHAGQAAAEDGSAGRRSREDGPWRTA</sequence>
<feature type="active site" description="Nucleophile" evidence="13">
    <location>
        <position position="363"/>
    </location>
</feature>
<dbReference type="NCBIfam" id="NF001591">
    <property type="entry name" value="PRK00393.1"/>
    <property type="match status" value="1"/>
</dbReference>
<dbReference type="InterPro" id="IPR000422">
    <property type="entry name" value="DHBP_synthase_RibB"/>
</dbReference>
<dbReference type="EMBL" id="JBHRWW010000002">
    <property type="protein sequence ID" value="MFC3687711.1"/>
    <property type="molecule type" value="Genomic_DNA"/>
</dbReference>
<keyword evidence="6 13" id="KW-0686">Riboflavin biosynthesis</keyword>
<dbReference type="InterPro" id="IPR036144">
    <property type="entry name" value="RibA-like_sf"/>
</dbReference>
<feature type="compositionally biased region" description="Basic and acidic residues" evidence="14">
    <location>
        <begin position="478"/>
        <end position="492"/>
    </location>
</feature>
<keyword evidence="11 13" id="KW-0342">GTP-binding</keyword>
<evidence type="ECO:0000256" key="3">
    <source>
        <dbReference type="ARBA" id="ARBA00004853"/>
    </source>
</evidence>
<feature type="compositionally biased region" description="Basic and acidic residues" evidence="14">
    <location>
        <begin position="441"/>
        <end position="463"/>
    </location>
</feature>
<dbReference type="HAMAP" id="MF_00179">
    <property type="entry name" value="RibA"/>
    <property type="match status" value="1"/>
</dbReference>
<feature type="binding site" evidence="13">
    <location>
        <begin position="284"/>
        <end position="288"/>
    </location>
    <ligand>
        <name>GTP</name>
        <dbReference type="ChEBI" id="CHEBI:37565"/>
    </ligand>
</feature>
<evidence type="ECO:0000256" key="7">
    <source>
        <dbReference type="ARBA" id="ARBA00022723"/>
    </source>
</evidence>
<dbReference type="SUPFAM" id="SSF55821">
    <property type="entry name" value="YrdC/RibB"/>
    <property type="match status" value="1"/>
</dbReference>
<dbReference type="CDD" id="cd00641">
    <property type="entry name" value="GTP_cyclohydro2"/>
    <property type="match status" value="1"/>
</dbReference>
<name>A0ABV7WF70_9MICO</name>
<dbReference type="Proteomes" id="UP001595685">
    <property type="component" value="Unassembled WGS sequence"/>
</dbReference>
<keyword evidence="9 13" id="KW-0378">Hydrolase</keyword>
<evidence type="ECO:0000256" key="14">
    <source>
        <dbReference type="SAM" id="MobiDB-lite"/>
    </source>
</evidence>
<comment type="cofactor">
    <cofactor evidence="13">
        <name>Zn(2+)</name>
        <dbReference type="ChEBI" id="CHEBI:29105"/>
    </cofactor>
    <text evidence="13">Binds 1 zinc ion per subunit.</text>
</comment>
<dbReference type="SUPFAM" id="SSF142695">
    <property type="entry name" value="RibA-like"/>
    <property type="match status" value="1"/>
</dbReference>
<comment type="catalytic activity">
    <reaction evidence="12 13">
        <text>GTP + 4 H2O = 2,5-diamino-6-hydroxy-4-(5-phosphoribosylamino)-pyrimidine + formate + 2 phosphate + 3 H(+)</text>
        <dbReference type="Rhea" id="RHEA:23704"/>
        <dbReference type="ChEBI" id="CHEBI:15377"/>
        <dbReference type="ChEBI" id="CHEBI:15378"/>
        <dbReference type="ChEBI" id="CHEBI:15740"/>
        <dbReference type="ChEBI" id="CHEBI:37565"/>
        <dbReference type="ChEBI" id="CHEBI:43474"/>
        <dbReference type="ChEBI" id="CHEBI:58614"/>
        <dbReference type="EC" id="3.5.4.25"/>
    </reaction>
</comment>
<feature type="binding site" evidence="13">
    <location>
        <position position="289"/>
    </location>
    <ligand>
        <name>Zn(2+)</name>
        <dbReference type="ChEBI" id="CHEBI:29105"/>
        <note>catalytic</note>
    </ligand>
</feature>
<feature type="binding site" evidence="13">
    <location>
        <position position="349"/>
    </location>
    <ligand>
        <name>GTP</name>
        <dbReference type="ChEBI" id="CHEBI:37565"/>
    </ligand>
</feature>
<evidence type="ECO:0000256" key="10">
    <source>
        <dbReference type="ARBA" id="ARBA00022833"/>
    </source>
</evidence>
<evidence type="ECO:0000313" key="17">
    <source>
        <dbReference type="Proteomes" id="UP001595685"/>
    </source>
</evidence>
<dbReference type="PANTHER" id="PTHR21327">
    <property type="entry name" value="GTP CYCLOHYDROLASE II-RELATED"/>
    <property type="match status" value="1"/>
</dbReference>
<evidence type="ECO:0000256" key="11">
    <source>
        <dbReference type="ARBA" id="ARBA00023134"/>
    </source>
</evidence>
<feature type="region of interest" description="Disordered" evidence="14">
    <location>
        <begin position="432"/>
        <end position="492"/>
    </location>
</feature>
<comment type="catalytic activity">
    <reaction evidence="1">
        <text>D-ribulose 5-phosphate = (2S)-2-hydroxy-3-oxobutyl phosphate + formate + H(+)</text>
        <dbReference type="Rhea" id="RHEA:18457"/>
        <dbReference type="ChEBI" id="CHEBI:15378"/>
        <dbReference type="ChEBI" id="CHEBI:15740"/>
        <dbReference type="ChEBI" id="CHEBI:58121"/>
        <dbReference type="ChEBI" id="CHEBI:58830"/>
        <dbReference type="EC" id="4.1.99.12"/>
    </reaction>
</comment>
<feature type="binding site" evidence="13">
    <location>
        <position position="389"/>
    </location>
    <ligand>
        <name>GTP</name>
        <dbReference type="ChEBI" id="CHEBI:37565"/>
    </ligand>
</feature>
<proteinExistence type="inferred from homology"/>
<accession>A0ABV7WF70</accession>
<evidence type="ECO:0000256" key="12">
    <source>
        <dbReference type="ARBA" id="ARBA00049295"/>
    </source>
</evidence>
<dbReference type="NCBIfam" id="TIGR00505">
    <property type="entry name" value="ribA"/>
    <property type="match status" value="1"/>
</dbReference>
<comment type="similarity">
    <text evidence="13">Belongs to the GTP cyclohydrolase II family.</text>
</comment>
<dbReference type="InterPro" id="IPR000926">
    <property type="entry name" value="RibA"/>
</dbReference>
<gene>
    <name evidence="16" type="primary">ribB</name>
    <name evidence="13" type="synonym">ribA</name>
    <name evidence="16" type="ORF">ACFOLH_05080</name>
</gene>
<evidence type="ECO:0000256" key="9">
    <source>
        <dbReference type="ARBA" id="ARBA00022801"/>
    </source>
</evidence>
<dbReference type="Pfam" id="PF00925">
    <property type="entry name" value="GTP_cyclohydro2"/>
    <property type="match status" value="1"/>
</dbReference>
<protein>
    <recommendedName>
        <fullName evidence="13">GTP cyclohydrolase-2</fullName>
        <ecNumber evidence="13">3.5.4.25</ecNumber>
    </recommendedName>
    <alternativeName>
        <fullName evidence="13">GTP cyclohydrolase II</fullName>
    </alternativeName>
</protein>
<evidence type="ECO:0000256" key="2">
    <source>
        <dbReference type="ARBA" id="ARBA00002284"/>
    </source>
</evidence>
<evidence type="ECO:0000259" key="15">
    <source>
        <dbReference type="Pfam" id="PF00925"/>
    </source>
</evidence>
<dbReference type="Gene3D" id="3.90.870.10">
    <property type="entry name" value="DHBP synthase"/>
    <property type="match status" value="1"/>
</dbReference>
<dbReference type="GO" id="GO:0008686">
    <property type="term" value="F:3,4-dihydroxy-2-butanone-4-phosphate synthase activity"/>
    <property type="evidence" value="ECO:0007669"/>
    <property type="project" value="UniProtKB-EC"/>
</dbReference>
<comment type="pathway">
    <text evidence="3 13">Cofactor biosynthesis; riboflavin biosynthesis; 5-amino-6-(D-ribitylamino)uracil from GTP: step 1/4.</text>
</comment>
<evidence type="ECO:0000313" key="16">
    <source>
        <dbReference type="EMBL" id="MFC3687711.1"/>
    </source>
</evidence>
<keyword evidence="16" id="KW-0456">Lyase</keyword>
<comment type="similarity">
    <text evidence="5">In the N-terminal section; belongs to the DHBP synthase family.</text>
</comment>
<dbReference type="InterPro" id="IPR032677">
    <property type="entry name" value="GTP_cyclohydro_II"/>
</dbReference>
<dbReference type="Gene3D" id="3.40.50.10990">
    <property type="entry name" value="GTP cyclohydrolase II"/>
    <property type="match status" value="1"/>
</dbReference>
<feature type="binding site" evidence="13">
    <location>
        <position position="384"/>
    </location>
    <ligand>
        <name>GTP</name>
        <dbReference type="ChEBI" id="CHEBI:37565"/>
    </ligand>
</feature>
<keyword evidence="17" id="KW-1185">Reference proteome</keyword>
<evidence type="ECO:0000256" key="4">
    <source>
        <dbReference type="ARBA" id="ARBA00004904"/>
    </source>
</evidence>
<feature type="binding site" evidence="13">
    <location>
        <position position="302"/>
    </location>
    <ligand>
        <name>Zn(2+)</name>
        <dbReference type="ChEBI" id="CHEBI:29105"/>
        <note>catalytic</note>
    </ligand>
</feature>
<dbReference type="RefSeq" id="WP_340292987.1">
    <property type="nucleotide sequence ID" value="NZ_JBBEOI010000091.1"/>
</dbReference>
<evidence type="ECO:0000256" key="13">
    <source>
        <dbReference type="HAMAP-Rule" id="MF_00179"/>
    </source>
</evidence>
<comment type="function">
    <text evidence="13">Catalyzes the conversion of GTP to 2,5-diamino-6-ribosylamino-4(3H)-pyrimidinone 5'-phosphate (DARP), formate and pyrophosphate.</text>
</comment>
<feature type="domain" description="GTP cyclohydrolase II" evidence="15">
    <location>
        <begin position="236"/>
        <end position="405"/>
    </location>
</feature>
<reference evidence="17" key="1">
    <citation type="journal article" date="2019" name="Int. J. Syst. Evol. Microbiol.">
        <title>The Global Catalogue of Microorganisms (GCM) 10K type strain sequencing project: providing services to taxonomists for standard genome sequencing and annotation.</title>
        <authorList>
            <consortium name="The Broad Institute Genomics Platform"/>
            <consortium name="The Broad Institute Genome Sequencing Center for Infectious Disease"/>
            <person name="Wu L."/>
            <person name="Ma J."/>
        </authorList>
    </citation>
    <scope>NUCLEOTIDE SEQUENCE [LARGE SCALE GENOMIC DNA]</scope>
    <source>
        <strain evidence="17">NCAIM B.02333</strain>
    </source>
</reference>
<organism evidence="16 17">
    <name type="scientific">Aquipuribacter hungaricus</name>
    <dbReference type="NCBI Taxonomy" id="545624"/>
    <lineage>
        <taxon>Bacteria</taxon>
        <taxon>Bacillati</taxon>
        <taxon>Actinomycetota</taxon>
        <taxon>Actinomycetes</taxon>
        <taxon>Micrococcales</taxon>
        <taxon>Intrasporangiaceae</taxon>
        <taxon>Aquipuribacter</taxon>
    </lineage>
</organism>
<dbReference type="InterPro" id="IPR017945">
    <property type="entry name" value="DHBP_synth_RibB-like_a/b_dom"/>
</dbReference>
<dbReference type="EC" id="3.5.4.25" evidence="13"/>
<dbReference type="PANTHER" id="PTHR21327:SF18">
    <property type="entry name" value="3,4-DIHYDROXY-2-BUTANONE 4-PHOSPHATE SYNTHASE"/>
    <property type="match status" value="1"/>
</dbReference>
<comment type="function">
    <text evidence="2">Catalyzes the conversion of D-ribulose 5-phosphate to formate and 3,4-dihydroxy-2-butanone 4-phosphate.</text>
</comment>
<feature type="active site" description="Proton acceptor" evidence="13">
    <location>
        <position position="361"/>
    </location>
</feature>
<evidence type="ECO:0000256" key="5">
    <source>
        <dbReference type="ARBA" id="ARBA00005520"/>
    </source>
</evidence>
<comment type="caution">
    <text evidence="16">The sequence shown here is derived from an EMBL/GenBank/DDBJ whole genome shotgun (WGS) entry which is preliminary data.</text>
</comment>
<dbReference type="Pfam" id="PF00926">
    <property type="entry name" value="DHBP_synthase"/>
    <property type="match status" value="1"/>
</dbReference>
<evidence type="ECO:0000256" key="1">
    <source>
        <dbReference type="ARBA" id="ARBA00000141"/>
    </source>
</evidence>
<evidence type="ECO:0000256" key="8">
    <source>
        <dbReference type="ARBA" id="ARBA00022741"/>
    </source>
</evidence>
<dbReference type="NCBIfam" id="TIGR00506">
    <property type="entry name" value="ribB"/>
    <property type="match status" value="1"/>
</dbReference>
<feature type="binding site" evidence="13">
    <location>
        <position position="305"/>
    </location>
    <ligand>
        <name>GTP</name>
        <dbReference type="ChEBI" id="CHEBI:37565"/>
    </ligand>
</feature>
<comment type="pathway">
    <text evidence="4">Cofactor biosynthesis; riboflavin biosynthesis; 2-hydroxy-3-oxobutyl phosphate from D-ribulose 5-phosphate: step 1/1.</text>
</comment>
<keyword evidence="8 13" id="KW-0547">Nucleotide-binding</keyword>
<feature type="binding site" evidence="13">
    <location>
        <position position="300"/>
    </location>
    <ligand>
        <name>Zn(2+)</name>
        <dbReference type="ChEBI" id="CHEBI:29105"/>
        <note>catalytic</note>
    </ligand>
</feature>
<keyword evidence="7 13" id="KW-0479">Metal-binding</keyword>
<evidence type="ECO:0000256" key="6">
    <source>
        <dbReference type="ARBA" id="ARBA00022619"/>
    </source>
</evidence>
<feature type="binding site" evidence="13">
    <location>
        <begin position="327"/>
        <end position="329"/>
    </location>
    <ligand>
        <name>GTP</name>
        <dbReference type="ChEBI" id="CHEBI:37565"/>
    </ligand>
</feature>